<dbReference type="Proteomes" id="UP001163223">
    <property type="component" value="Chromosome"/>
</dbReference>
<evidence type="ECO:0000313" key="2">
    <source>
        <dbReference type="Proteomes" id="UP001163223"/>
    </source>
</evidence>
<reference evidence="1" key="1">
    <citation type="submission" date="2022-11" db="EMBL/GenBank/DDBJ databases">
        <title>beta-Carotene-producing bacterium, Jeongeuplla avenae sp. nov., alleviates the salt stress of Arabidopsis seedlings.</title>
        <authorList>
            <person name="Jiang L."/>
            <person name="Lee J."/>
        </authorList>
    </citation>
    <scope>NUCLEOTIDE SEQUENCE</scope>
    <source>
        <strain evidence="1">DY_R2A_6</strain>
    </source>
</reference>
<dbReference type="EMBL" id="CP113520">
    <property type="protein sequence ID" value="WAJ28645.1"/>
    <property type="molecule type" value="Genomic_DNA"/>
</dbReference>
<accession>A0ACD4NP14</accession>
<sequence>MSDPAAPALPLYVARVAADAQARGVRIAIRETVRSARSAEEAAQAVGARVGQIVKTLVFRGRDTGAAYMLLVSGANRVDEAKAATILGEPIERPNAAFVREATGFAIGGVSPFGASRSLPVLMDEALFAFATVWAAAGSPTHVFEIVPLQLRSATAARLVSFSAG</sequence>
<keyword evidence="2" id="KW-1185">Reference proteome</keyword>
<protein>
    <submittedName>
        <fullName evidence="1">YbaK/EbsC family protein</fullName>
    </submittedName>
</protein>
<gene>
    <name evidence="1" type="ORF">OXU80_28260</name>
</gene>
<name>A0ACD4NP14_9HYPH</name>
<organism evidence="1 2">
    <name type="scientific">Antarcticirhabdus aurantiaca</name>
    <dbReference type="NCBI Taxonomy" id="2606717"/>
    <lineage>
        <taxon>Bacteria</taxon>
        <taxon>Pseudomonadati</taxon>
        <taxon>Pseudomonadota</taxon>
        <taxon>Alphaproteobacteria</taxon>
        <taxon>Hyphomicrobiales</taxon>
        <taxon>Aurantimonadaceae</taxon>
        <taxon>Antarcticirhabdus</taxon>
    </lineage>
</organism>
<evidence type="ECO:0000313" key="1">
    <source>
        <dbReference type="EMBL" id="WAJ28645.1"/>
    </source>
</evidence>
<proteinExistence type="predicted"/>